<keyword evidence="2" id="KW-1185">Reference proteome</keyword>
<gene>
    <name evidence="1" type="ORF">RRG08_034365</name>
</gene>
<accession>A0AAE0YCW9</accession>
<evidence type="ECO:0000313" key="2">
    <source>
        <dbReference type="Proteomes" id="UP001283361"/>
    </source>
</evidence>
<organism evidence="1 2">
    <name type="scientific">Elysia crispata</name>
    <name type="common">lettuce slug</name>
    <dbReference type="NCBI Taxonomy" id="231223"/>
    <lineage>
        <taxon>Eukaryota</taxon>
        <taxon>Metazoa</taxon>
        <taxon>Spiralia</taxon>
        <taxon>Lophotrochozoa</taxon>
        <taxon>Mollusca</taxon>
        <taxon>Gastropoda</taxon>
        <taxon>Heterobranchia</taxon>
        <taxon>Euthyneura</taxon>
        <taxon>Panpulmonata</taxon>
        <taxon>Sacoglossa</taxon>
        <taxon>Placobranchoidea</taxon>
        <taxon>Plakobranchidae</taxon>
        <taxon>Elysia</taxon>
    </lineage>
</organism>
<sequence length="128" mass="13876">MEDNKLVIISTVPGHSQEEWIMSSHGIMKPWRRAGAAEIKQGGGGAGSELARSRAPWHCTNLLQLTGFQHSAPRTAGRLACCYCCCTCSSPDQARSKPSCLQVCHTQTARLGAWDSHHTSWKPGKSVS</sequence>
<comment type="caution">
    <text evidence="1">The sequence shown here is derived from an EMBL/GenBank/DDBJ whole genome shotgun (WGS) entry which is preliminary data.</text>
</comment>
<dbReference type="AlphaFoldDB" id="A0AAE0YCW9"/>
<dbReference type="Proteomes" id="UP001283361">
    <property type="component" value="Unassembled WGS sequence"/>
</dbReference>
<reference evidence="1" key="1">
    <citation type="journal article" date="2023" name="G3 (Bethesda)">
        <title>A reference genome for the long-term kleptoplast-retaining sea slug Elysia crispata morphotype clarki.</title>
        <authorList>
            <person name="Eastman K.E."/>
            <person name="Pendleton A.L."/>
            <person name="Shaikh M.A."/>
            <person name="Suttiyut T."/>
            <person name="Ogas R."/>
            <person name="Tomko P."/>
            <person name="Gavelis G."/>
            <person name="Widhalm J.R."/>
            <person name="Wisecaver J.H."/>
        </authorList>
    </citation>
    <scope>NUCLEOTIDE SEQUENCE</scope>
    <source>
        <strain evidence="1">ECLA1</strain>
    </source>
</reference>
<evidence type="ECO:0000313" key="1">
    <source>
        <dbReference type="EMBL" id="KAK3741320.1"/>
    </source>
</evidence>
<protein>
    <submittedName>
        <fullName evidence="1">Uncharacterized protein</fullName>
    </submittedName>
</protein>
<name>A0AAE0YCW9_9GAST</name>
<dbReference type="EMBL" id="JAWDGP010006429">
    <property type="protein sequence ID" value="KAK3741320.1"/>
    <property type="molecule type" value="Genomic_DNA"/>
</dbReference>
<proteinExistence type="predicted"/>